<reference evidence="3 4" key="1">
    <citation type="submission" date="2019-08" db="EMBL/GenBank/DDBJ databases">
        <title>Aureimonas fodiniaquatilis sp. nov., isolated from a coal mine wastewater.</title>
        <authorList>
            <person name="Kim W."/>
        </authorList>
    </citation>
    <scope>NUCLEOTIDE SEQUENCE [LARGE SCALE GENOMIC DNA]</scope>
    <source>
        <strain evidence="3 4">CAU 1482</strain>
    </source>
</reference>
<dbReference type="InterPro" id="IPR051450">
    <property type="entry name" value="Gfo/Idh/MocA_Oxidoreductases"/>
</dbReference>
<protein>
    <submittedName>
        <fullName evidence="3">Gfo/Idh/MocA family oxidoreductase</fullName>
    </submittedName>
</protein>
<accession>A0A5B0DYG8</accession>
<dbReference type="Proteomes" id="UP000324738">
    <property type="component" value="Unassembled WGS sequence"/>
</dbReference>
<dbReference type="RefSeq" id="WP_149297033.1">
    <property type="nucleotide sequence ID" value="NZ_VTWH01000001.1"/>
</dbReference>
<dbReference type="PANTHER" id="PTHR43377:SF6">
    <property type="entry name" value="GFO_IDH_MOCA-LIKE OXIDOREDUCTASE N-TERMINAL DOMAIN-CONTAINING PROTEIN"/>
    <property type="match status" value="1"/>
</dbReference>
<dbReference type="PANTHER" id="PTHR43377">
    <property type="entry name" value="BILIVERDIN REDUCTASE A"/>
    <property type="match status" value="1"/>
</dbReference>
<keyword evidence="4" id="KW-1185">Reference proteome</keyword>
<evidence type="ECO:0000313" key="4">
    <source>
        <dbReference type="Proteomes" id="UP000324738"/>
    </source>
</evidence>
<evidence type="ECO:0000259" key="2">
    <source>
        <dbReference type="Pfam" id="PF22725"/>
    </source>
</evidence>
<dbReference type="SUPFAM" id="SSF51735">
    <property type="entry name" value="NAD(P)-binding Rossmann-fold domains"/>
    <property type="match status" value="1"/>
</dbReference>
<evidence type="ECO:0000313" key="3">
    <source>
        <dbReference type="EMBL" id="KAA0971877.1"/>
    </source>
</evidence>
<proteinExistence type="predicted"/>
<dbReference type="Gene3D" id="3.30.360.10">
    <property type="entry name" value="Dihydrodipicolinate Reductase, domain 2"/>
    <property type="match status" value="1"/>
</dbReference>
<dbReference type="InterPro" id="IPR036291">
    <property type="entry name" value="NAD(P)-bd_dom_sf"/>
</dbReference>
<sequence length="327" mass="35452">MSSREDKVGVAVVGCGHWGQNLVRNFSQLGALSAVVDADMQQAARLAAEYGVSALTLDAALADDRIHAIATAVPAALHHDVALRAIHAGKHVFVEKPIALSLEDGEDIQAQAILHDRVLMVGHLLQYHPAYLKMQELIAADHIGELRHVYSNRLSMGRLRQEEDVVWSFAPHDISMILGLAAGNAPSEVLAHGCSLVSDEGRADAAHVHMRFCSGLRAHVFVSWLHPFKEQKLVAIGERGCLVFDDTKPWDEKLVCTDYSSPGGVSLQKGGVTSISLQPAEPLQEECRHFLQSVALKSVPRTDGFEALAVLRVLKRAELALREGVAA</sequence>
<dbReference type="OrthoDB" id="9800846at2"/>
<name>A0A5B0DYG8_9HYPH</name>
<dbReference type="EMBL" id="VTWH01000001">
    <property type="protein sequence ID" value="KAA0971877.1"/>
    <property type="molecule type" value="Genomic_DNA"/>
</dbReference>
<dbReference type="Pfam" id="PF01408">
    <property type="entry name" value="GFO_IDH_MocA"/>
    <property type="match status" value="1"/>
</dbReference>
<dbReference type="GO" id="GO:0000166">
    <property type="term" value="F:nucleotide binding"/>
    <property type="evidence" value="ECO:0007669"/>
    <property type="project" value="InterPro"/>
</dbReference>
<dbReference type="Gene3D" id="3.40.50.720">
    <property type="entry name" value="NAD(P)-binding Rossmann-like Domain"/>
    <property type="match status" value="1"/>
</dbReference>
<dbReference type="SUPFAM" id="SSF55347">
    <property type="entry name" value="Glyceraldehyde-3-phosphate dehydrogenase-like, C-terminal domain"/>
    <property type="match status" value="1"/>
</dbReference>
<comment type="caution">
    <text evidence="3">The sequence shown here is derived from an EMBL/GenBank/DDBJ whole genome shotgun (WGS) entry which is preliminary data.</text>
</comment>
<dbReference type="InterPro" id="IPR055170">
    <property type="entry name" value="GFO_IDH_MocA-like_dom"/>
</dbReference>
<feature type="domain" description="GFO/IDH/MocA-like oxidoreductase" evidence="2">
    <location>
        <begin position="131"/>
        <end position="242"/>
    </location>
</feature>
<dbReference type="AlphaFoldDB" id="A0A5B0DYG8"/>
<gene>
    <name evidence="3" type="ORF">FPY71_01745</name>
</gene>
<organism evidence="3 4">
    <name type="scientific">Aureimonas fodinaquatilis</name>
    <dbReference type="NCBI Taxonomy" id="2565783"/>
    <lineage>
        <taxon>Bacteria</taxon>
        <taxon>Pseudomonadati</taxon>
        <taxon>Pseudomonadota</taxon>
        <taxon>Alphaproteobacteria</taxon>
        <taxon>Hyphomicrobiales</taxon>
        <taxon>Aurantimonadaceae</taxon>
        <taxon>Aureimonas</taxon>
    </lineage>
</organism>
<dbReference type="InterPro" id="IPR000683">
    <property type="entry name" value="Gfo/Idh/MocA-like_OxRdtase_N"/>
</dbReference>
<feature type="domain" description="Gfo/Idh/MocA-like oxidoreductase N-terminal" evidence="1">
    <location>
        <begin position="9"/>
        <end position="123"/>
    </location>
</feature>
<evidence type="ECO:0000259" key="1">
    <source>
        <dbReference type="Pfam" id="PF01408"/>
    </source>
</evidence>
<dbReference type="Pfam" id="PF22725">
    <property type="entry name" value="GFO_IDH_MocA_C3"/>
    <property type="match status" value="1"/>
</dbReference>